<gene>
    <name evidence="1" type="ORF">ERUC_LOCUS5997</name>
</gene>
<dbReference type="AlphaFoldDB" id="A0ABC8J2X4"/>
<accession>A0ABC8J2X4</accession>
<dbReference type="Proteomes" id="UP001642260">
    <property type="component" value="Unassembled WGS sequence"/>
</dbReference>
<name>A0ABC8J2X4_ERUVS</name>
<keyword evidence="2" id="KW-1185">Reference proteome</keyword>
<sequence>MQRSKLVEKQKQVRCVIFLLHHKFFQVHMNDDEEYIEAIKETSIWSSAKCLRKLFCTILLSNSNITPENIWNATWKILSKDINNTSEDPCFTYSEDQTKSLAQMEIESMMRINGSSFIHNI</sequence>
<evidence type="ECO:0000313" key="1">
    <source>
        <dbReference type="EMBL" id="CAH8311580.1"/>
    </source>
</evidence>
<protein>
    <submittedName>
        <fullName evidence="1">Uncharacterized protein</fullName>
    </submittedName>
</protein>
<dbReference type="EMBL" id="CAKOAT010073377">
    <property type="protein sequence ID" value="CAH8311580.1"/>
    <property type="molecule type" value="Genomic_DNA"/>
</dbReference>
<reference evidence="1 2" key="1">
    <citation type="submission" date="2022-03" db="EMBL/GenBank/DDBJ databases">
        <authorList>
            <person name="Macdonald S."/>
            <person name="Ahmed S."/>
            <person name="Newling K."/>
        </authorList>
    </citation>
    <scope>NUCLEOTIDE SEQUENCE [LARGE SCALE GENOMIC DNA]</scope>
</reference>
<organism evidence="1 2">
    <name type="scientific">Eruca vesicaria subsp. sativa</name>
    <name type="common">Garden rocket</name>
    <name type="synonym">Eruca sativa</name>
    <dbReference type="NCBI Taxonomy" id="29727"/>
    <lineage>
        <taxon>Eukaryota</taxon>
        <taxon>Viridiplantae</taxon>
        <taxon>Streptophyta</taxon>
        <taxon>Embryophyta</taxon>
        <taxon>Tracheophyta</taxon>
        <taxon>Spermatophyta</taxon>
        <taxon>Magnoliopsida</taxon>
        <taxon>eudicotyledons</taxon>
        <taxon>Gunneridae</taxon>
        <taxon>Pentapetalae</taxon>
        <taxon>rosids</taxon>
        <taxon>malvids</taxon>
        <taxon>Brassicales</taxon>
        <taxon>Brassicaceae</taxon>
        <taxon>Brassiceae</taxon>
        <taxon>Eruca</taxon>
    </lineage>
</organism>
<evidence type="ECO:0000313" key="2">
    <source>
        <dbReference type="Proteomes" id="UP001642260"/>
    </source>
</evidence>
<comment type="caution">
    <text evidence="1">The sequence shown here is derived from an EMBL/GenBank/DDBJ whole genome shotgun (WGS) entry which is preliminary data.</text>
</comment>
<proteinExistence type="predicted"/>